<dbReference type="SUPFAM" id="SSF50249">
    <property type="entry name" value="Nucleic acid-binding proteins"/>
    <property type="match status" value="1"/>
</dbReference>
<protein>
    <submittedName>
        <fullName evidence="1">Uncharacterized protein</fullName>
    </submittedName>
</protein>
<dbReference type="PANTHER" id="PTHR48299:SF2">
    <property type="entry name" value="ATP-DEPENDENT DNA HELICASE"/>
    <property type="match status" value="1"/>
</dbReference>
<proteinExistence type="predicted"/>
<dbReference type="PANTHER" id="PTHR48299">
    <property type="entry name" value="ACT DOMAIN-CONTAINING PROTEIN ACR9"/>
    <property type="match status" value="1"/>
</dbReference>
<reference evidence="1" key="1">
    <citation type="submission" date="2024-10" db="EMBL/GenBank/DDBJ databases">
        <authorList>
            <person name="Ryan C."/>
        </authorList>
    </citation>
    <scope>NUCLEOTIDE SEQUENCE [LARGE SCALE GENOMIC DNA]</scope>
</reference>
<dbReference type="Gene3D" id="2.40.50.140">
    <property type="entry name" value="Nucleic acid-binding proteins"/>
    <property type="match status" value="2"/>
</dbReference>
<sequence length="304" mass="36053">MAYSYKSLLRKRVYADPLPERNESITPLPALNDMTTYRWVEFHQVERQHIYSTWDVSAMVFWKGNIRTHRGHRYLRLTLVDEQGTKMEAVAYGEQNMRFNNLLHEGQVYDFMRVGFAPTYAAPLEHILRLCADYFVVLSSQTIINTLRRTFWISQTPFTFMEFEDVYRQRENMFADVIGLVVYVSDIQHRGVFWRRPSRHVVLLDDSGHYIIVHVKEPHLQRHVWQWRPASSKFRTLAALHVKVNMIKGGVTSDEYSQFIFSPVCSKSYDLKDLRKSLRVAERRYAKEFVQSLVQEIMDRGLVY</sequence>
<evidence type="ECO:0000313" key="1">
    <source>
        <dbReference type="EMBL" id="CAL4935555.1"/>
    </source>
</evidence>
<accession>A0ABC8XZA8</accession>
<dbReference type="AlphaFoldDB" id="A0ABC8XZA8"/>
<dbReference type="Proteomes" id="UP001497457">
    <property type="component" value="Chromosome 15b"/>
</dbReference>
<dbReference type="InterPro" id="IPR012340">
    <property type="entry name" value="NA-bd_OB-fold"/>
</dbReference>
<name>A0ABC8XZA8_9POAL</name>
<keyword evidence="2" id="KW-1185">Reference proteome</keyword>
<organism evidence="1 2">
    <name type="scientific">Urochloa decumbens</name>
    <dbReference type="NCBI Taxonomy" id="240449"/>
    <lineage>
        <taxon>Eukaryota</taxon>
        <taxon>Viridiplantae</taxon>
        <taxon>Streptophyta</taxon>
        <taxon>Embryophyta</taxon>
        <taxon>Tracheophyta</taxon>
        <taxon>Spermatophyta</taxon>
        <taxon>Magnoliopsida</taxon>
        <taxon>Liliopsida</taxon>
        <taxon>Poales</taxon>
        <taxon>Poaceae</taxon>
        <taxon>PACMAD clade</taxon>
        <taxon>Panicoideae</taxon>
        <taxon>Panicodae</taxon>
        <taxon>Paniceae</taxon>
        <taxon>Melinidinae</taxon>
        <taxon>Urochloa</taxon>
    </lineage>
</organism>
<gene>
    <name evidence="1" type="ORF">URODEC1_LOCUS29350</name>
</gene>
<evidence type="ECO:0000313" key="2">
    <source>
        <dbReference type="Proteomes" id="UP001497457"/>
    </source>
</evidence>
<dbReference type="EMBL" id="OZ075125">
    <property type="protein sequence ID" value="CAL4935555.1"/>
    <property type="molecule type" value="Genomic_DNA"/>
</dbReference>